<accession>A0A0F4GET9</accession>
<name>A0A0F4GET9_9PEZI</name>
<keyword evidence="2" id="KW-1185">Reference proteome</keyword>
<dbReference type="AlphaFoldDB" id="A0A0F4GET9"/>
<gene>
    <name evidence="1" type="ORF">TI39_contig954g00011</name>
</gene>
<sequence>MSFQEAVNRGDRLLTAMHALSAGTPQSTWTSFSDLSKYGWINEESHQDINFKARQEIKLIMSDPLLAPTHLSANNIKIRLMHGVNRSVDNKVYLETGGYFEQLYNVEGGTMFATSLWSPKYTGAQMPIAVTGGKYAFPPICFWSDVAYLQWEELAKNDMQLKGLQRVVHCSISNDTTRAVIDKILSDRGTIARELVYPGVTTSSSDGDDFKALLGTPNACGTAYLLAQHKGQLGRKVVKRFDVFSVFSEGQDLKAKVEGKWAYAMVIHVGDQ</sequence>
<organism evidence="1 2">
    <name type="scientific">Zymoseptoria brevis</name>
    <dbReference type="NCBI Taxonomy" id="1047168"/>
    <lineage>
        <taxon>Eukaryota</taxon>
        <taxon>Fungi</taxon>
        <taxon>Dikarya</taxon>
        <taxon>Ascomycota</taxon>
        <taxon>Pezizomycotina</taxon>
        <taxon>Dothideomycetes</taxon>
        <taxon>Dothideomycetidae</taxon>
        <taxon>Mycosphaerellales</taxon>
        <taxon>Mycosphaerellaceae</taxon>
        <taxon>Zymoseptoria</taxon>
    </lineage>
</organism>
<dbReference type="STRING" id="1047168.A0A0F4GET9"/>
<dbReference type="EMBL" id="LAFY01000945">
    <property type="protein sequence ID" value="KJX95864.1"/>
    <property type="molecule type" value="Genomic_DNA"/>
</dbReference>
<comment type="caution">
    <text evidence="1">The sequence shown here is derived from an EMBL/GenBank/DDBJ whole genome shotgun (WGS) entry which is preliminary data.</text>
</comment>
<dbReference type="OrthoDB" id="3641889at2759"/>
<reference evidence="1 2" key="1">
    <citation type="submission" date="2015-03" db="EMBL/GenBank/DDBJ databases">
        <title>RNA-seq based gene annotation and comparative genomics of four Zymoseptoria species reveal species-specific pathogenicity related genes and transposable element activity.</title>
        <authorList>
            <person name="Grandaubert J."/>
            <person name="Bhattacharyya A."/>
            <person name="Stukenbrock E.H."/>
        </authorList>
    </citation>
    <scope>NUCLEOTIDE SEQUENCE [LARGE SCALE GENOMIC DNA]</scope>
    <source>
        <strain evidence="1 2">Zb18110</strain>
    </source>
</reference>
<dbReference type="Proteomes" id="UP000033647">
    <property type="component" value="Unassembled WGS sequence"/>
</dbReference>
<evidence type="ECO:0000313" key="1">
    <source>
        <dbReference type="EMBL" id="KJX95864.1"/>
    </source>
</evidence>
<proteinExistence type="predicted"/>
<evidence type="ECO:0000313" key="2">
    <source>
        <dbReference type="Proteomes" id="UP000033647"/>
    </source>
</evidence>
<protein>
    <submittedName>
        <fullName evidence="1">Uncharacterized protein</fullName>
    </submittedName>
</protein>